<evidence type="ECO:0000256" key="1">
    <source>
        <dbReference type="SAM" id="MobiDB-lite"/>
    </source>
</evidence>
<name>A0A2R6WMU0_MARPO</name>
<dbReference type="EMBL" id="KZ772745">
    <property type="protein sequence ID" value="PTQ35169.1"/>
    <property type="molecule type" value="Genomic_DNA"/>
</dbReference>
<sequence>MWARSGGGKYPTERSAWGSADTRAELSSRQAERFEAGQGLLAFVARGRTPAGTAAGRKVSLRRTVGRLDPVPATRHMTAKRQCLGTRRIHSISIIISGLVHDRGSEVSQCKREKRREKREEEEEEESAAEAGAAEEEEAWSLKLATKQKPEASGRSTGPPGREKRARIGL</sequence>
<feature type="region of interest" description="Disordered" evidence="1">
    <location>
        <begin position="102"/>
        <end position="170"/>
    </location>
</feature>
<organism evidence="2 3">
    <name type="scientific">Marchantia polymorpha</name>
    <name type="common">Common liverwort</name>
    <name type="synonym">Marchantia aquatica</name>
    <dbReference type="NCBI Taxonomy" id="3197"/>
    <lineage>
        <taxon>Eukaryota</taxon>
        <taxon>Viridiplantae</taxon>
        <taxon>Streptophyta</taxon>
        <taxon>Embryophyta</taxon>
        <taxon>Marchantiophyta</taxon>
        <taxon>Marchantiopsida</taxon>
        <taxon>Marchantiidae</taxon>
        <taxon>Marchantiales</taxon>
        <taxon>Marchantiaceae</taxon>
        <taxon>Marchantia</taxon>
    </lineage>
</organism>
<feature type="compositionally biased region" description="Acidic residues" evidence="1">
    <location>
        <begin position="120"/>
        <end position="139"/>
    </location>
</feature>
<dbReference type="AlphaFoldDB" id="A0A2R6WMU0"/>
<gene>
    <name evidence="2" type="ORF">MARPO_0073s0043</name>
</gene>
<dbReference type="Proteomes" id="UP000244005">
    <property type="component" value="Unassembled WGS sequence"/>
</dbReference>
<keyword evidence="3" id="KW-1185">Reference proteome</keyword>
<protein>
    <submittedName>
        <fullName evidence="2">Uncharacterized protein</fullName>
    </submittedName>
</protein>
<proteinExistence type="predicted"/>
<evidence type="ECO:0000313" key="2">
    <source>
        <dbReference type="EMBL" id="PTQ35169.1"/>
    </source>
</evidence>
<reference evidence="3" key="1">
    <citation type="journal article" date="2017" name="Cell">
        <title>Insights into land plant evolution garnered from the Marchantia polymorpha genome.</title>
        <authorList>
            <person name="Bowman J.L."/>
            <person name="Kohchi T."/>
            <person name="Yamato K.T."/>
            <person name="Jenkins J."/>
            <person name="Shu S."/>
            <person name="Ishizaki K."/>
            <person name="Yamaoka S."/>
            <person name="Nishihama R."/>
            <person name="Nakamura Y."/>
            <person name="Berger F."/>
            <person name="Adam C."/>
            <person name="Aki S.S."/>
            <person name="Althoff F."/>
            <person name="Araki T."/>
            <person name="Arteaga-Vazquez M.A."/>
            <person name="Balasubrmanian S."/>
            <person name="Barry K."/>
            <person name="Bauer D."/>
            <person name="Boehm C.R."/>
            <person name="Briginshaw L."/>
            <person name="Caballero-Perez J."/>
            <person name="Catarino B."/>
            <person name="Chen F."/>
            <person name="Chiyoda S."/>
            <person name="Chovatia M."/>
            <person name="Davies K.M."/>
            <person name="Delmans M."/>
            <person name="Demura T."/>
            <person name="Dierschke T."/>
            <person name="Dolan L."/>
            <person name="Dorantes-Acosta A.E."/>
            <person name="Eklund D.M."/>
            <person name="Florent S.N."/>
            <person name="Flores-Sandoval E."/>
            <person name="Fujiyama A."/>
            <person name="Fukuzawa H."/>
            <person name="Galik B."/>
            <person name="Grimanelli D."/>
            <person name="Grimwood J."/>
            <person name="Grossniklaus U."/>
            <person name="Hamada T."/>
            <person name="Haseloff J."/>
            <person name="Hetherington A.J."/>
            <person name="Higo A."/>
            <person name="Hirakawa Y."/>
            <person name="Hundley H.N."/>
            <person name="Ikeda Y."/>
            <person name="Inoue K."/>
            <person name="Inoue S.I."/>
            <person name="Ishida S."/>
            <person name="Jia Q."/>
            <person name="Kakita M."/>
            <person name="Kanazawa T."/>
            <person name="Kawai Y."/>
            <person name="Kawashima T."/>
            <person name="Kennedy M."/>
            <person name="Kinose K."/>
            <person name="Kinoshita T."/>
            <person name="Kohara Y."/>
            <person name="Koide E."/>
            <person name="Komatsu K."/>
            <person name="Kopischke S."/>
            <person name="Kubo M."/>
            <person name="Kyozuka J."/>
            <person name="Lagercrantz U."/>
            <person name="Lin S.S."/>
            <person name="Lindquist E."/>
            <person name="Lipzen A.M."/>
            <person name="Lu C.W."/>
            <person name="De Luna E."/>
            <person name="Martienssen R.A."/>
            <person name="Minamino N."/>
            <person name="Mizutani M."/>
            <person name="Mizutani M."/>
            <person name="Mochizuki N."/>
            <person name="Monte I."/>
            <person name="Mosher R."/>
            <person name="Nagasaki H."/>
            <person name="Nakagami H."/>
            <person name="Naramoto S."/>
            <person name="Nishitani K."/>
            <person name="Ohtani M."/>
            <person name="Okamoto T."/>
            <person name="Okumura M."/>
            <person name="Phillips J."/>
            <person name="Pollak B."/>
            <person name="Reinders A."/>
            <person name="Rovekamp M."/>
            <person name="Sano R."/>
            <person name="Sawa S."/>
            <person name="Schmid M.W."/>
            <person name="Shirakawa M."/>
            <person name="Solano R."/>
            <person name="Spunde A."/>
            <person name="Suetsugu N."/>
            <person name="Sugano S."/>
            <person name="Sugiyama A."/>
            <person name="Sun R."/>
            <person name="Suzuki Y."/>
            <person name="Takenaka M."/>
            <person name="Takezawa D."/>
            <person name="Tomogane H."/>
            <person name="Tsuzuki M."/>
            <person name="Ueda T."/>
            <person name="Umeda M."/>
            <person name="Ward J.M."/>
            <person name="Watanabe Y."/>
            <person name="Yazaki K."/>
            <person name="Yokoyama R."/>
            <person name="Yoshitake Y."/>
            <person name="Yotsui I."/>
            <person name="Zachgo S."/>
            <person name="Schmutz J."/>
        </authorList>
    </citation>
    <scope>NUCLEOTIDE SEQUENCE [LARGE SCALE GENOMIC DNA]</scope>
    <source>
        <strain evidence="3">Tak-1</strain>
    </source>
</reference>
<evidence type="ECO:0000313" key="3">
    <source>
        <dbReference type="Proteomes" id="UP000244005"/>
    </source>
</evidence>
<feature type="compositionally biased region" description="Basic and acidic residues" evidence="1">
    <location>
        <begin position="102"/>
        <end position="111"/>
    </location>
</feature>
<accession>A0A2R6WMU0</accession>
<feature type="region of interest" description="Disordered" evidence="1">
    <location>
        <begin position="1"/>
        <end position="24"/>
    </location>
</feature>